<dbReference type="Gene3D" id="1.10.3720.10">
    <property type="entry name" value="MetI-like"/>
    <property type="match status" value="1"/>
</dbReference>
<evidence type="ECO:0000256" key="2">
    <source>
        <dbReference type="ARBA" id="ARBA00022448"/>
    </source>
</evidence>
<comment type="subcellular location">
    <subcellularLocation>
        <location evidence="1 7">Cell membrane</location>
        <topology evidence="1 7">Multi-pass membrane protein</topology>
    </subcellularLocation>
</comment>
<evidence type="ECO:0000256" key="6">
    <source>
        <dbReference type="ARBA" id="ARBA00023136"/>
    </source>
</evidence>
<organism evidence="9 10">
    <name type="scientific">Laceyella tengchongensis</name>
    <dbReference type="NCBI Taxonomy" id="574699"/>
    <lineage>
        <taxon>Bacteria</taxon>
        <taxon>Bacillati</taxon>
        <taxon>Bacillota</taxon>
        <taxon>Bacilli</taxon>
        <taxon>Bacillales</taxon>
        <taxon>Thermoactinomycetaceae</taxon>
        <taxon>Laceyella</taxon>
    </lineage>
</organism>
<comment type="similarity">
    <text evidence="7">Belongs to the binding-protein-dependent transport system permease family.</text>
</comment>
<dbReference type="PANTHER" id="PTHR30193:SF37">
    <property type="entry name" value="INNER MEMBRANE ABC TRANSPORTER PERMEASE PROTEIN YCJO"/>
    <property type="match status" value="1"/>
</dbReference>
<feature type="transmembrane region" description="Helical" evidence="7">
    <location>
        <begin position="72"/>
        <end position="91"/>
    </location>
</feature>
<comment type="caution">
    <text evidence="9">The sequence shown here is derived from an EMBL/GenBank/DDBJ whole genome shotgun (WGS) entry which is preliminary data.</text>
</comment>
<accession>A0AA45WNQ1</accession>
<evidence type="ECO:0000313" key="9">
    <source>
        <dbReference type="EMBL" id="SMP18935.1"/>
    </source>
</evidence>
<feature type="transmembrane region" description="Helical" evidence="7">
    <location>
        <begin position="103"/>
        <end position="124"/>
    </location>
</feature>
<feature type="transmembrane region" description="Helical" evidence="7">
    <location>
        <begin position="152"/>
        <end position="175"/>
    </location>
</feature>
<dbReference type="RefSeq" id="WP_284724240.1">
    <property type="nucleotide sequence ID" value="NZ_FXTU01000003.1"/>
</dbReference>
<keyword evidence="5 7" id="KW-1133">Transmembrane helix</keyword>
<dbReference type="CDD" id="cd06261">
    <property type="entry name" value="TM_PBP2"/>
    <property type="match status" value="1"/>
</dbReference>
<feature type="domain" description="ABC transmembrane type-1" evidence="8">
    <location>
        <begin position="66"/>
        <end position="277"/>
    </location>
</feature>
<proteinExistence type="inferred from homology"/>
<evidence type="ECO:0000256" key="1">
    <source>
        <dbReference type="ARBA" id="ARBA00004651"/>
    </source>
</evidence>
<keyword evidence="10" id="KW-1185">Reference proteome</keyword>
<dbReference type="InterPro" id="IPR000515">
    <property type="entry name" value="MetI-like"/>
</dbReference>
<dbReference type="PROSITE" id="PS50928">
    <property type="entry name" value="ABC_TM1"/>
    <property type="match status" value="1"/>
</dbReference>
<evidence type="ECO:0000256" key="4">
    <source>
        <dbReference type="ARBA" id="ARBA00022692"/>
    </source>
</evidence>
<protein>
    <submittedName>
        <fullName evidence="9">Carbohydrate ABC transporter membrane protein 1, CUT1 family</fullName>
    </submittedName>
</protein>
<keyword evidence="2 7" id="KW-0813">Transport</keyword>
<feature type="transmembrane region" description="Helical" evidence="7">
    <location>
        <begin position="7"/>
        <end position="28"/>
    </location>
</feature>
<keyword evidence="6 7" id="KW-0472">Membrane</keyword>
<dbReference type="Pfam" id="PF00528">
    <property type="entry name" value="BPD_transp_1"/>
    <property type="match status" value="1"/>
</dbReference>
<feature type="transmembrane region" description="Helical" evidence="7">
    <location>
        <begin position="255"/>
        <end position="277"/>
    </location>
</feature>
<reference evidence="9" key="1">
    <citation type="submission" date="2017-05" db="EMBL/GenBank/DDBJ databases">
        <authorList>
            <person name="Varghese N."/>
            <person name="Submissions S."/>
        </authorList>
    </citation>
    <scope>NUCLEOTIDE SEQUENCE</scope>
    <source>
        <strain evidence="9">DSM 45262</strain>
    </source>
</reference>
<keyword evidence="4 7" id="KW-0812">Transmembrane</keyword>
<feature type="transmembrane region" description="Helical" evidence="7">
    <location>
        <begin position="213"/>
        <end position="235"/>
    </location>
</feature>
<dbReference type="SUPFAM" id="SSF161098">
    <property type="entry name" value="MetI-like"/>
    <property type="match status" value="1"/>
</dbReference>
<dbReference type="GO" id="GO:0055085">
    <property type="term" value="P:transmembrane transport"/>
    <property type="evidence" value="ECO:0007669"/>
    <property type="project" value="InterPro"/>
</dbReference>
<evidence type="ECO:0000256" key="7">
    <source>
        <dbReference type="RuleBase" id="RU363032"/>
    </source>
</evidence>
<evidence type="ECO:0000259" key="8">
    <source>
        <dbReference type="PROSITE" id="PS50928"/>
    </source>
</evidence>
<dbReference type="InterPro" id="IPR051393">
    <property type="entry name" value="ABC_transporter_permease"/>
</dbReference>
<evidence type="ECO:0000256" key="3">
    <source>
        <dbReference type="ARBA" id="ARBA00022475"/>
    </source>
</evidence>
<name>A0AA45WNQ1_9BACL</name>
<sequence>MQKGDRGVIFFFLLPAVLLTGVFLYYPFIHSIIKSFYYSDGMFINRFVGIENYIRLTQDEVVKIATLNTLEIMLYAVIFQVGLGIVLALLVDSIRFGKNFFRSVFFFPVAISATAIGLMFTLFYNYDNGMLNQLLVRFGFEKVVWMTEETSLLAVAVPVIWQYVGFYFVIILTAISKIPDDFYEAAQLEGINGFQKTIYITLPLIWGDVKTSILLAITGALKVFELVYVISSGGPANSSEVLGTYMYQKTFTGQAFGYGATIAVWIVILGLLFSVIANRLLKKEEITY</sequence>
<dbReference type="AlphaFoldDB" id="A0AA45WNQ1"/>
<evidence type="ECO:0000313" key="10">
    <source>
        <dbReference type="Proteomes" id="UP001157946"/>
    </source>
</evidence>
<dbReference type="Proteomes" id="UP001157946">
    <property type="component" value="Unassembled WGS sequence"/>
</dbReference>
<dbReference type="EMBL" id="FXTU01000003">
    <property type="protein sequence ID" value="SMP18935.1"/>
    <property type="molecule type" value="Genomic_DNA"/>
</dbReference>
<gene>
    <name evidence="9" type="ORF">SAMN06265361_103229</name>
</gene>
<evidence type="ECO:0000256" key="5">
    <source>
        <dbReference type="ARBA" id="ARBA00022989"/>
    </source>
</evidence>
<dbReference type="PANTHER" id="PTHR30193">
    <property type="entry name" value="ABC TRANSPORTER PERMEASE PROTEIN"/>
    <property type="match status" value="1"/>
</dbReference>
<keyword evidence="3" id="KW-1003">Cell membrane</keyword>
<dbReference type="GO" id="GO:0005886">
    <property type="term" value="C:plasma membrane"/>
    <property type="evidence" value="ECO:0007669"/>
    <property type="project" value="UniProtKB-SubCell"/>
</dbReference>
<dbReference type="InterPro" id="IPR035906">
    <property type="entry name" value="MetI-like_sf"/>
</dbReference>